<evidence type="ECO:0000313" key="2">
    <source>
        <dbReference type="Proteomes" id="UP000515204"/>
    </source>
</evidence>
<feature type="compositionally biased region" description="Basic residues" evidence="1">
    <location>
        <begin position="57"/>
        <end position="67"/>
    </location>
</feature>
<feature type="region of interest" description="Disordered" evidence="1">
    <location>
        <begin position="57"/>
        <end position="78"/>
    </location>
</feature>
<evidence type="ECO:0000313" key="3">
    <source>
        <dbReference type="RefSeq" id="XP_014477868.1"/>
    </source>
</evidence>
<dbReference type="AlphaFoldDB" id="A0A6P3XIP1"/>
<dbReference type="OrthoDB" id="7693269at2759"/>
<reference evidence="3" key="1">
    <citation type="submission" date="2025-08" db="UniProtKB">
        <authorList>
            <consortium name="RefSeq"/>
        </authorList>
    </citation>
    <scope>IDENTIFICATION</scope>
</reference>
<sequence length="693" mass="77880">MNVAGDIAQLSYKELQALALRYRVPGNIKKKVLVKVLQAARSGNEAEFSRLLQELRKNRKRKTRKPKDPKLGLTSTPLHSPEYVMADDDYYCQQQQQQPQQQPPYQWYFPLLQIGAEEEIMSRDDDKIPHYDEFKQFLLKRIQREFQTCDTNNNNQDLSIMDLRTATGISPNMQAISLDVPSYPKASLINNADPLAMSSMDRPSYQVLKEPEGNSQGPFLLKRMLQAPVGANLGEIASSLFWASNLLDNSDTLTAESESNENEDQLEATANTNEYYSLLKNTKGEFLLNEANLRNVDALVPQVSGVLASEDQYRYPDDLDNRQNYQNWTVTSVEVPEGDLQSSKMFHTIYYNNNTDSVMSAHAADNNLPYQSYQVNTEACNGSQNFLNFDTGYVTGGTDMITANDTADIYYLQNSGKNGEDIGAGYFRGVEPLVQNCAQQGVYANGQQTFSSDIRGSSEATYQYLYPRFAQETDHTLHEQLESQQVADGNVVAEVDCVVNQATSAASMQVSVNGTMEPFWPKWTAQISDNNLENILNYNASKHVDYTKLGQTSCVYCYVAPIVSQRSSLANNTCSQTRKYTAEQRQHSFSAYWMLYNDTSQGMRMTNMPGDYHKPEQSATRTTAAGTSTMHANTVPSNDDLREIDIEAPINDVWMNQYEPATITEDIQVSDSLFCNVTAVRIDDIPTSDIAKT</sequence>
<proteinExistence type="predicted"/>
<dbReference type="Proteomes" id="UP000515204">
    <property type="component" value="Unplaced"/>
</dbReference>
<name>A0A6P3XIP1_DINQU</name>
<gene>
    <name evidence="3" type="primary">LOC106746144</name>
</gene>
<protein>
    <submittedName>
        <fullName evidence="3">Uncharacterized protein LOC106746144</fullName>
    </submittedName>
</protein>
<keyword evidence="2" id="KW-1185">Reference proteome</keyword>
<accession>A0A6P3XIP1</accession>
<organism evidence="2 3">
    <name type="scientific">Dinoponera quadriceps</name>
    <name type="common">South American ant</name>
    <dbReference type="NCBI Taxonomy" id="609295"/>
    <lineage>
        <taxon>Eukaryota</taxon>
        <taxon>Metazoa</taxon>
        <taxon>Ecdysozoa</taxon>
        <taxon>Arthropoda</taxon>
        <taxon>Hexapoda</taxon>
        <taxon>Insecta</taxon>
        <taxon>Pterygota</taxon>
        <taxon>Neoptera</taxon>
        <taxon>Endopterygota</taxon>
        <taxon>Hymenoptera</taxon>
        <taxon>Apocrita</taxon>
        <taxon>Aculeata</taxon>
        <taxon>Formicoidea</taxon>
        <taxon>Formicidae</taxon>
        <taxon>Ponerinae</taxon>
        <taxon>Ponerini</taxon>
        <taxon>Dinoponera</taxon>
    </lineage>
</organism>
<dbReference type="KEGG" id="dqu:106746144"/>
<evidence type="ECO:0000256" key="1">
    <source>
        <dbReference type="SAM" id="MobiDB-lite"/>
    </source>
</evidence>
<dbReference type="RefSeq" id="XP_014477868.1">
    <property type="nucleotide sequence ID" value="XM_014622382.1"/>
</dbReference>
<dbReference type="GeneID" id="106746144"/>